<comment type="caution">
    <text evidence="1">The sequence shown here is derived from an EMBL/GenBank/DDBJ whole genome shotgun (WGS) entry which is preliminary data.</text>
</comment>
<gene>
    <name evidence="1" type="ORF">BV22DRAFT_908875</name>
</gene>
<dbReference type="Proteomes" id="UP000790709">
    <property type="component" value="Unassembled WGS sequence"/>
</dbReference>
<name>A0ACB8AYQ0_9AGAM</name>
<reference evidence="1" key="1">
    <citation type="journal article" date="2021" name="New Phytol.">
        <title>Evolutionary innovations through gain and loss of genes in the ectomycorrhizal Boletales.</title>
        <authorList>
            <person name="Wu G."/>
            <person name="Miyauchi S."/>
            <person name="Morin E."/>
            <person name="Kuo A."/>
            <person name="Drula E."/>
            <person name="Varga T."/>
            <person name="Kohler A."/>
            <person name="Feng B."/>
            <person name="Cao Y."/>
            <person name="Lipzen A."/>
            <person name="Daum C."/>
            <person name="Hundley H."/>
            <person name="Pangilinan J."/>
            <person name="Johnson J."/>
            <person name="Barry K."/>
            <person name="LaButti K."/>
            <person name="Ng V."/>
            <person name="Ahrendt S."/>
            <person name="Min B."/>
            <person name="Choi I.G."/>
            <person name="Park H."/>
            <person name="Plett J.M."/>
            <person name="Magnuson J."/>
            <person name="Spatafora J.W."/>
            <person name="Nagy L.G."/>
            <person name="Henrissat B."/>
            <person name="Grigoriev I.V."/>
            <person name="Yang Z.L."/>
            <person name="Xu J."/>
            <person name="Martin F.M."/>
        </authorList>
    </citation>
    <scope>NUCLEOTIDE SEQUENCE</scope>
    <source>
        <strain evidence="1">KUC20120723A-06</strain>
    </source>
</reference>
<evidence type="ECO:0000313" key="1">
    <source>
        <dbReference type="EMBL" id="KAH7918447.1"/>
    </source>
</evidence>
<keyword evidence="1" id="KW-0378">Hydrolase</keyword>
<protein>
    <submittedName>
        <fullName evidence="1">Glycoside hydrolase</fullName>
    </submittedName>
</protein>
<keyword evidence="2" id="KW-1185">Reference proteome</keyword>
<organism evidence="1 2">
    <name type="scientific">Leucogyrophana mollusca</name>
    <dbReference type="NCBI Taxonomy" id="85980"/>
    <lineage>
        <taxon>Eukaryota</taxon>
        <taxon>Fungi</taxon>
        <taxon>Dikarya</taxon>
        <taxon>Basidiomycota</taxon>
        <taxon>Agaricomycotina</taxon>
        <taxon>Agaricomycetes</taxon>
        <taxon>Agaricomycetidae</taxon>
        <taxon>Boletales</taxon>
        <taxon>Boletales incertae sedis</taxon>
        <taxon>Leucogyrophana</taxon>
    </lineage>
</organism>
<accession>A0ACB8AYQ0</accession>
<proteinExistence type="predicted"/>
<sequence length="387" mass="43131">MKLLSLTPALAVLPLCTAAPDLNASIQALVSQFVSPSVPLTPQIIETFTQPIAVDLLRNTYITRSGSSLMLNGERWTTSGANVYWLGLDENVIPPPGQPFYAPYNASYPTYGRITEVMNTLQTMGARTIRGHTLGISVGNPLSVMPELGVVNEAAFNTIDWAVYQARQHGLRIFSPLIDNYDYYHGGKYVFLRWAGFNLTGDDSTNPEVMQFYTNQTIIDDFKNYIKVLITHKNQYTGLTYAEDPTIFAYETGNELGGPIFGDMWVPVEWTTQIADYIKELAPAKLVIDGTYGVNATHLTIPSIDIFSDHFYPPNITKLEDDITLVKSVDKVYIAGEYDWTANNPLAAPLPQFFEVIETNPTVGGDHFWSLFMHDVRRTSVSLWGSC</sequence>
<dbReference type="EMBL" id="MU266786">
    <property type="protein sequence ID" value="KAH7918447.1"/>
    <property type="molecule type" value="Genomic_DNA"/>
</dbReference>
<evidence type="ECO:0000313" key="2">
    <source>
        <dbReference type="Proteomes" id="UP000790709"/>
    </source>
</evidence>